<feature type="compositionally biased region" description="Basic and acidic residues" evidence="1">
    <location>
        <begin position="65"/>
        <end position="82"/>
    </location>
</feature>
<evidence type="ECO:0000256" key="1">
    <source>
        <dbReference type="SAM" id="MobiDB-lite"/>
    </source>
</evidence>
<reference evidence="2" key="1">
    <citation type="submission" date="2022-08" db="EMBL/GenBank/DDBJ databases">
        <authorList>
            <person name="Gutierrez-Valencia J."/>
        </authorList>
    </citation>
    <scope>NUCLEOTIDE SEQUENCE</scope>
</reference>
<dbReference type="EMBL" id="CAMGYJ010000007">
    <property type="protein sequence ID" value="CAI0449161.1"/>
    <property type="molecule type" value="Genomic_DNA"/>
</dbReference>
<dbReference type="Proteomes" id="UP001154282">
    <property type="component" value="Unassembled WGS sequence"/>
</dbReference>
<accession>A0AAV0MSU6</accession>
<gene>
    <name evidence="2" type="ORF">LITE_LOCUS30061</name>
</gene>
<evidence type="ECO:0000313" key="3">
    <source>
        <dbReference type="Proteomes" id="UP001154282"/>
    </source>
</evidence>
<organism evidence="2 3">
    <name type="scientific">Linum tenue</name>
    <dbReference type="NCBI Taxonomy" id="586396"/>
    <lineage>
        <taxon>Eukaryota</taxon>
        <taxon>Viridiplantae</taxon>
        <taxon>Streptophyta</taxon>
        <taxon>Embryophyta</taxon>
        <taxon>Tracheophyta</taxon>
        <taxon>Spermatophyta</taxon>
        <taxon>Magnoliopsida</taxon>
        <taxon>eudicotyledons</taxon>
        <taxon>Gunneridae</taxon>
        <taxon>Pentapetalae</taxon>
        <taxon>rosids</taxon>
        <taxon>fabids</taxon>
        <taxon>Malpighiales</taxon>
        <taxon>Linaceae</taxon>
        <taxon>Linum</taxon>
    </lineage>
</organism>
<feature type="compositionally biased region" description="Polar residues" evidence="1">
    <location>
        <begin position="48"/>
        <end position="60"/>
    </location>
</feature>
<keyword evidence="3" id="KW-1185">Reference proteome</keyword>
<feature type="compositionally biased region" description="Polar residues" evidence="1">
    <location>
        <begin position="91"/>
        <end position="102"/>
    </location>
</feature>
<dbReference type="PANTHER" id="PTHR46445">
    <property type="entry name" value="RNA POLYMERASE II DEGRADATION FACTOR-LIKE PROTEIN (DUF1296)"/>
    <property type="match status" value="1"/>
</dbReference>
<comment type="caution">
    <text evidence="2">The sequence shown here is derived from an EMBL/GenBank/DDBJ whole genome shotgun (WGS) entry which is preliminary data.</text>
</comment>
<feature type="compositionally biased region" description="Basic and acidic residues" evidence="1">
    <location>
        <begin position="1"/>
        <end position="20"/>
    </location>
</feature>
<protein>
    <submittedName>
        <fullName evidence="2">Uncharacterized protein</fullName>
    </submittedName>
</protein>
<dbReference type="AlphaFoldDB" id="A0AAV0MSU6"/>
<evidence type="ECO:0000313" key="2">
    <source>
        <dbReference type="EMBL" id="CAI0449161.1"/>
    </source>
</evidence>
<dbReference type="PANTHER" id="PTHR46445:SF7">
    <property type="entry name" value="GBF-INTERACTING PROTEIN 1 N-TERMINAL DOMAIN-CONTAINING PROTEIN"/>
    <property type="match status" value="1"/>
</dbReference>
<sequence>MKDTQDLKSRDNSSHLEARVNAHRSIGEVQSQASYNELGKASYRRDNGSASPVLPSSSLTYEVKTPVDRPSPHSDSFEDKSASKNIRLVDSSAQSPLASQSDWPGGSSGHVSKADIVRVRGPQTKEIDQNAQYSLPLNGSEGTRKSVTLSSENGLDYARPLMERRTGHTSTFNSSSSSGLDRFSTQCYTHNSGSIIFADSSLNAGKAAEDEALKHLGTDFVKSVPVSVTSGRRAHLASISSSLEILQSAEGLQQLSLEEKPAEVTSENKHGVVFPNYMQAFAADCSHLSFGTYKSMVQPSMSVPAMSDSVRSNSFAATDSSPSVNLGFPGDSLSPDHLESMRNVSQLADGATNRSFPSHLHPESIQGSIPGASQQDEYFSQLSMHDSSSKKFLDHSTSSSIMMHPNALSAPTLHQELVIFS</sequence>
<feature type="region of interest" description="Disordered" evidence="1">
    <location>
        <begin position="1"/>
        <end position="111"/>
    </location>
</feature>
<name>A0AAV0MSU6_9ROSI</name>
<proteinExistence type="predicted"/>